<evidence type="ECO:0000313" key="3">
    <source>
        <dbReference type="Proteomes" id="UP000244962"/>
    </source>
</evidence>
<evidence type="ECO:0000259" key="1">
    <source>
        <dbReference type="PROSITE" id="PS50164"/>
    </source>
</evidence>
<dbReference type="Proteomes" id="UP000244962">
    <property type="component" value="Unassembled WGS sequence"/>
</dbReference>
<proteinExistence type="predicted"/>
<keyword evidence="3" id="KW-1185">Reference proteome</keyword>
<protein>
    <recommendedName>
        <fullName evidence="1">GIY-YIG domain-containing protein</fullName>
    </recommendedName>
</protein>
<dbReference type="CDD" id="cd00719">
    <property type="entry name" value="GIY-YIG_SF"/>
    <property type="match status" value="1"/>
</dbReference>
<dbReference type="Pfam" id="PF01541">
    <property type="entry name" value="GIY-YIG"/>
    <property type="match status" value="1"/>
</dbReference>
<evidence type="ECO:0000313" key="2">
    <source>
        <dbReference type="EMBL" id="PWC06667.1"/>
    </source>
</evidence>
<dbReference type="InterPro" id="IPR000305">
    <property type="entry name" value="GIY-YIG_endonuc"/>
</dbReference>
<dbReference type="Gene3D" id="3.40.1440.10">
    <property type="entry name" value="GIY-YIG endonuclease"/>
    <property type="match status" value="1"/>
</dbReference>
<dbReference type="AlphaFoldDB" id="A0A2U1TCP4"/>
<dbReference type="PROSITE" id="PS50164">
    <property type="entry name" value="GIY_YIG"/>
    <property type="match status" value="1"/>
</dbReference>
<name>A0A2U1TCP4_9MICO</name>
<feature type="domain" description="GIY-YIG" evidence="1">
    <location>
        <begin position="44"/>
        <end position="131"/>
    </location>
</feature>
<comment type="caution">
    <text evidence="2">The sequence shown here is derived from an EMBL/GenBank/DDBJ whole genome shotgun (WGS) entry which is preliminary data.</text>
</comment>
<dbReference type="SUPFAM" id="SSF82771">
    <property type="entry name" value="GIY-YIG endonuclease"/>
    <property type="match status" value="1"/>
</dbReference>
<accession>A0A2U1TCP4</accession>
<reference evidence="3" key="1">
    <citation type="submission" date="2018-04" db="EMBL/GenBank/DDBJ databases">
        <authorList>
            <person name="Liu S."/>
            <person name="Wang Z."/>
            <person name="Li J."/>
        </authorList>
    </citation>
    <scope>NUCLEOTIDE SEQUENCE [LARGE SCALE GENOMIC DNA]</scope>
    <source>
        <strain evidence="3">622</strain>
    </source>
</reference>
<sequence>MIQEEWTSPPFSGPRKRLVTVALDWKTVSLGSELQMPLSSAECKTYRIYALVDPSTNLAYYFGQTANTLFLRWRDHLRKPGDTKKGDWVRELRADEREPHIVLLEEFSGYRPHAYERESYWIKRLRSEGTCF</sequence>
<dbReference type="InterPro" id="IPR035901">
    <property type="entry name" value="GIY-YIG_endonuc_sf"/>
</dbReference>
<gene>
    <name evidence="2" type="ORF">DF223_10420</name>
</gene>
<dbReference type="EMBL" id="QEFB01000011">
    <property type="protein sequence ID" value="PWC06667.1"/>
    <property type="molecule type" value="Genomic_DNA"/>
</dbReference>
<organism evidence="2 3">
    <name type="scientific">Mycetocola zhujimingii</name>
    <dbReference type="NCBI Taxonomy" id="2079792"/>
    <lineage>
        <taxon>Bacteria</taxon>
        <taxon>Bacillati</taxon>
        <taxon>Actinomycetota</taxon>
        <taxon>Actinomycetes</taxon>
        <taxon>Micrococcales</taxon>
        <taxon>Microbacteriaceae</taxon>
        <taxon>Mycetocola</taxon>
    </lineage>
</organism>